<organism evidence="2 3">
    <name type="scientific">Segatella hominis</name>
    <dbReference type="NCBI Taxonomy" id="2518605"/>
    <lineage>
        <taxon>Bacteria</taxon>
        <taxon>Pseudomonadati</taxon>
        <taxon>Bacteroidota</taxon>
        <taxon>Bacteroidia</taxon>
        <taxon>Bacteroidales</taxon>
        <taxon>Prevotellaceae</taxon>
        <taxon>Segatella</taxon>
    </lineage>
</organism>
<dbReference type="InterPro" id="IPR013783">
    <property type="entry name" value="Ig-like_fold"/>
</dbReference>
<keyword evidence="1" id="KW-0812">Transmembrane</keyword>
<name>A0A4Y8VQ75_9BACT</name>
<keyword evidence="1" id="KW-0472">Membrane</keyword>
<gene>
    <name evidence="2" type="ORF">EXN75_06190</name>
</gene>
<sequence length="290" mass="32109">MDIFANGINSQLNILNLIMQKNYLLFNLLVLLFGMTFNGLVVQPSSAAVMANDYTPAVTEDEVSVFLETSYDNAKIWAWNDKVKQFTTAAWPGDAMTLMGTKDGKNVFKWTYTAGTEIPTGVIFTHDGGQKLNGGDQEFKNHGYYVEGKYTKTIEGPAGKVMVFFDNSTANLKDVYCYIYNGTTAAQEWPGMKMSLDNETEYNGKKGYYTVEVPQAFFTGYFVINNGAAASNLAGETVYVNGTVTAIETTTMTDVKKTTNDAWYTISGIRIKKPTQAGLYIHNGKKVIIR</sequence>
<dbReference type="EMBL" id="SGVY01000012">
    <property type="protein sequence ID" value="TFH82516.1"/>
    <property type="molecule type" value="Genomic_DNA"/>
</dbReference>
<keyword evidence="3" id="KW-1185">Reference proteome</keyword>
<comment type="caution">
    <text evidence="2">The sequence shown here is derived from an EMBL/GenBank/DDBJ whole genome shotgun (WGS) entry which is preliminary data.</text>
</comment>
<evidence type="ECO:0000313" key="3">
    <source>
        <dbReference type="Proteomes" id="UP000297872"/>
    </source>
</evidence>
<protein>
    <submittedName>
        <fullName evidence="2">Starch-binding protein</fullName>
    </submittedName>
</protein>
<feature type="transmembrane region" description="Helical" evidence="1">
    <location>
        <begin position="23"/>
        <end position="42"/>
    </location>
</feature>
<dbReference type="Proteomes" id="UP000297872">
    <property type="component" value="Unassembled WGS sequence"/>
</dbReference>
<reference evidence="2 3" key="1">
    <citation type="submission" date="2019-02" db="EMBL/GenBank/DDBJ databases">
        <title>Draft Genome Sequence of the Prevotella sp. BCRC 81118, Isolated from Human Feces.</title>
        <authorList>
            <person name="Huang C.-H."/>
        </authorList>
    </citation>
    <scope>NUCLEOTIDE SEQUENCE [LARGE SCALE GENOMIC DNA]</scope>
    <source>
        <strain evidence="2 3">BCRC 81118</strain>
    </source>
</reference>
<keyword evidence="1" id="KW-1133">Transmembrane helix</keyword>
<dbReference type="AlphaFoldDB" id="A0A4Y8VQ75"/>
<dbReference type="OrthoDB" id="1059339at2"/>
<evidence type="ECO:0000256" key="1">
    <source>
        <dbReference type="SAM" id="Phobius"/>
    </source>
</evidence>
<evidence type="ECO:0000313" key="2">
    <source>
        <dbReference type="EMBL" id="TFH82516.1"/>
    </source>
</evidence>
<dbReference type="Gene3D" id="2.60.40.10">
    <property type="entry name" value="Immunoglobulins"/>
    <property type="match status" value="1"/>
</dbReference>
<proteinExistence type="predicted"/>
<accession>A0A4Y8VQ75</accession>